<dbReference type="Gene3D" id="3.40.50.12780">
    <property type="entry name" value="N-terminal domain of ligase-like"/>
    <property type="match status" value="1"/>
</dbReference>
<reference evidence="3" key="2">
    <citation type="journal article" date="2021" name="PeerJ">
        <title>Extensive microbial diversity within the chicken gut microbiome revealed by metagenomics and culture.</title>
        <authorList>
            <person name="Gilroy R."/>
            <person name="Ravi A."/>
            <person name="Getino M."/>
            <person name="Pursley I."/>
            <person name="Horton D.L."/>
            <person name="Alikhan N.F."/>
            <person name="Baker D."/>
            <person name="Gharbi K."/>
            <person name="Hall N."/>
            <person name="Watson M."/>
            <person name="Adriaenssens E.M."/>
            <person name="Foster-Nyarko E."/>
            <person name="Jarju S."/>
            <person name="Secka A."/>
            <person name="Antonio M."/>
            <person name="Oren A."/>
            <person name="Chaudhuri R.R."/>
            <person name="La Ragione R."/>
            <person name="Hildebrand F."/>
            <person name="Pallen M.J."/>
        </authorList>
    </citation>
    <scope>NUCLEOTIDE SEQUENCE</scope>
    <source>
        <strain evidence="3">11300</strain>
    </source>
</reference>
<comment type="catalytic activity">
    <reaction evidence="1">
        <text>a long-chain fatty acid + ATP + CoA = a long-chain fatty acyl-CoA + AMP + diphosphate</text>
        <dbReference type="Rhea" id="RHEA:15421"/>
        <dbReference type="ChEBI" id="CHEBI:30616"/>
        <dbReference type="ChEBI" id="CHEBI:33019"/>
        <dbReference type="ChEBI" id="CHEBI:57287"/>
        <dbReference type="ChEBI" id="CHEBI:57560"/>
        <dbReference type="ChEBI" id="CHEBI:83139"/>
        <dbReference type="ChEBI" id="CHEBI:456215"/>
        <dbReference type="EC" id="6.2.1.3"/>
    </reaction>
    <physiologicalReaction direction="left-to-right" evidence="1">
        <dbReference type="Rhea" id="RHEA:15422"/>
    </physiologicalReaction>
</comment>
<dbReference type="SUPFAM" id="SSF56801">
    <property type="entry name" value="Acetyl-CoA synthetase-like"/>
    <property type="match status" value="1"/>
</dbReference>
<evidence type="ECO:0000256" key="1">
    <source>
        <dbReference type="ARBA" id="ARBA00024484"/>
    </source>
</evidence>
<dbReference type="InterPro" id="IPR000873">
    <property type="entry name" value="AMP-dep_synth/lig_dom"/>
</dbReference>
<dbReference type="InterPro" id="IPR042099">
    <property type="entry name" value="ANL_N_sf"/>
</dbReference>
<proteinExistence type="predicted"/>
<evidence type="ECO:0000313" key="4">
    <source>
        <dbReference type="Proteomes" id="UP000824091"/>
    </source>
</evidence>
<gene>
    <name evidence="3" type="ORF">IAD16_03610</name>
</gene>
<dbReference type="PANTHER" id="PTHR43272:SF52">
    <property type="entry name" value="AMP-DEPENDENT SYNTHETASE_LIGASE DOMAIN-CONTAINING PROTEIN"/>
    <property type="match status" value="1"/>
</dbReference>
<reference evidence="3" key="1">
    <citation type="submission" date="2020-10" db="EMBL/GenBank/DDBJ databases">
        <authorList>
            <person name="Gilroy R."/>
        </authorList>
    </citation>
    <scope>NUCLEOTIDE SEQUENCE</scope>
    <source>
        <strain evidence="3">11300</strain>
    </source>
</reference>
<evidence type="ECO:0000259" key="2">
    <source>
        <dbReference type="Pfam" id="PF00501"/>
    </source>
</evidence>
<dbReference type="GO" id="GO:0016020">
    <property type="term" value="C:membrane"/>
    <property type="evidence" value="ECO:0007669"/>
    <property type="project" value="TreeGrafter"/>
</dbReference>
<dbReference type="Pfam" id="PF23562">
    <property type="entry name" value="AMP-binding_C_3"/>
    <property type="match status" value="1"/>
</dbReference>
<dbReference type="GO" id="GO:0004467">
    <property type="term" value="F:long-chain fatty acid-CoA ligase activity"/>
    <property type="evidence" value="ECO:0007669"/>
    <property type="project" value="UniProtKB-EC"/>
</dbReference>
<dbReference type="Gene3D" id="3.30.300.30">
    <property type="match status" value="1"/>
</dbReference>
<dbReference type="EMBL" id="DVMO01000052">
    <property type="protein sequence ID" value="HIU27458.1"/>
    <property type="molecule type" value="Genomic_DNA"/>
</dbReference>
<sequence length="408" mass="45798">MDGGDRSFTDAEIAYDEMSELLFTSGTTGIAKGVMLSHKNICFDLMIAPTILNVNTWDIFFSVLPIHHTYEGTCGFLMPLYKGAAIAYCEGLKYIVKNLSEVRPTMFLGVPAIFEALYKTIWKNIKKQGKESAVKKVMAINKFTKKLGFDLNKKFLKDVYKVFGGRLRVIISGGAAIDPAILQFFNDLGFIAVQGYGLSECAPMGALNPDQHKYMRNASVGHILPGMQVKIADKDEDGIGEICLKGDNVMLGYYKNPEETAKVIKDGWFYTGDQGYTDEEDFIYITGRKKNVIIASNGKNVFPEELEYLLSKSPYVAESMVWGADDEKGDITIVASIRPDEEEVAEAIGEEKAKDDEAIKELLWKEVDRINADLPLFKKIKKISVRREEFEKNTSKKIKRFVEGNKKM</sequence>
<dbReference type="Proteomes" id="UP000824091">
    <property type="component" value="Unassembled WGS sequence"/>
</dbReference>
<dbReference type="InterPro" id="IPR045851">
    <property type="entry name" value="AMP-bd_C_sf"/>
</dbReference>
<evidence type="ECO:0000313" key="3">
    <source>
        <dbReference type="EMBL" id="HIU27458.1"/>
    </source>
</evidence>
<feature type="domain" description="AMP-dependent synthetase/ligase" evidence="2">
    <location>
        <begin position="13"/>
        <end position="254"/>
    </location>
</feature>
<dbReference type="PROSITE" id="PS00455">
    <property type="entry name" value="AMP_BINDING"/>
    <property type="match status" value="1"/>
</dbReference>
<dbReference type="AlphaFoldDB" id="A0A9D1L8S9"/>
<protein>
    <submittedName>
        <fullName evidence="3">AMP-binding protein</fullName>
    </submittedName>
</protein>
<dbReference type="InterPro" id="IPR020845">
    <property type="entry name" value="AMP-binding_CS"/>
</dbReference>
<dbReference type="PANTHER" id="PTHR43272">
    <property type="entry name" value="LONG-CHAIN-FATTY-ACID--COA LIGASE"/>
    <property type="match status" value="1"/>
</dbReference>
<organism evidence="3 4">
    <name type="scientific">Candidatus Fimisoma avicola</name>
    <dbReference type="NCBI Taxonomy" id="2840826"/>
    <lineage>
        <taxon>Bacteria</taxon>
        <taxon>Bacillati</taxon>
        <taxon>Bacillota</taxon>
        <taxon>Clostridia</taxon>
        <taxon>Eubacteriales</taxon>
        <taxon>Candidatus Fimisoma</taxon>
    </lineage>
</organism>
<name>A0A9D1L8S9_9FIRM</name>
<dbReference type="Pfam" id="PF00501">
    <property type="entry name" value="AMP-binding"/>
    <property type="match status" value="1"/>
</dbReference>
<comment type="caution">
    <text evidence="3">The sequence shown here is derived from an EMBL/GenBank/DDBJ whole genome shotgun (WGS) entry which is preliminary data.</text>
</comment>
<accession>A0A9D1L8S9</accession>